<comment type="caution">
    <text evidence="2">The sequence shown here is derived from an EMBL/GenBank/DDBJ whole genome shotgun (WGS) entry which is preliminary data.</text>
</comment>
<keyword evidence="1" id="KW-1133">Transmembrane helix</keyword>
<gene>
    <name evidence="2" type="ORF">DFR40_1665</name>
</gene>
<organism evidence="2 3">
    <name type="scientific">Azonexus fungiphilus</name>
    <dbReference type="NCBI Taxonomy" id="146940"/>
    <lineage>
        <taxon>Bacteria</taxon>
        <taxon>Pseudomonadati</taxon>
        <taxon>Pseudomonadota</taxon>
        <taxon>Betaproteobacteria</taxon>
        <taxon>Rhodocyclales</taxon>
        <taxon>Azonexaceae</taxon>
        <taxon>Azonexus</taxon>
    </lineage>
</organism>
<feature type="transmembrane region" description="Helical" evidence="1">
    <location>
        <begin position="41"/>
        <end position="57"/>
    </location>
</feature>
<sequence length="107" mass="11306">MDGWFVSFAVATSLLLAGGGALLLVGYIGTLPAAISFGWRKALPVLLLPVAGPLWFACTQGDDFRTARWQLIGALVLLALATALILGLGPYFAERLVAEMAEAAKMR</sequence>
<dbReference type="AlphaFoldDB" id="A0A495WD05"/>
<keyword evidence="1" id="KW-0472">Membrane</keyword>
<name>A0A495WD05_9RHOO</name>
<keyword evidence="1" id="KW-0812">Transmembrane</keyword>
<accession>A0A495WD05</accession>
<feature type="transmembrane region" description="Helical" evidence="1">
    <location>
        <begin position="6"/>
        <end position="29"/>
    </location>
</feature>
<proteinExistence type="predicted"/>
<protein>
    <submittedName>
        <fullName evidence="2">Uncharacterized protein</fullName>
    </submittedName>
</protein>
<dbReference type="RefSeq" id="WP_121458008.1">
    <property type="nucleotide sequence ID" value="NZ_JAANMQ010000003.1"/>
</dbReference>
<evidence type="ECO:0000313" key="2">
    <source>
        <dbReference type="EMBL" id="RKT58643.1"/>
    </source>
</evidence>
<evidence type="ECO:0000256" key="1">
    <source>
        <dbReference type="SAM" id="Phobius"/>
    </source>
</evidence>
<feature type="transmembrane region" description="Helical" evidence="1">
    <location>
        <begin position="69"/>
        <end position="93"/>
    </location>
</feature>
<evidence type="ECO:0000313" key="3">
    <source>
        <dbReference type="Proteomes" id="UP000270626"/>
    </source>
</evidence>
<dbReference type="Proteomes" id="UP000270626">
    <property type="component" value="Unassembled WGS sequence"/>
</dbReference>
<keyword evidence="3" id="KW-1185">Reference proteome</keyword>
<reference evidence="2 3" key="1">
    <citation type="submission" date="2018-10" db="EMBL/GenBank/DDBJ databases">
        <title>Genomic Encyclopedia of Type Strains, Phase IV (KMG-IV): sequencing the most valuable type-strain genomes for metagenomic binning, comparative biology and taxonomic classification.</title>
        <authorList>
            <person name="Goeker M."/>
        </authorList>
    </citation>
    <scope>NUCLEOTIDE SEQUENCE [LARGE SCALE GENOMIC DNA]</scope>
    <source>
        <strain evidence="2 3">DSM 23841</strain>
    </source>
</reference>
<dbReference type="EMBL" id="RBXP01000014">
    <property type="protein sequence ID" value="RKT58643.1"/>
    <property type="molecule type" value="Genomic_DNA"/>
</dbReference>